<keyword evidence="6" id="KW-0175">Coiled coil</keyword>
<feature type="coiled-coil region" evidence="6">
    <location>
        <begin position="220"/>
        <end position="247"/>
    </location>
</feature>
<evidence type="ECO:0000256" key="3">
    <source>
        <dbReference type="ARBA" id="ARBA00022553"/>
    </source>
</evidence>
<dbReference type="InterPro" id="IPR035965">
    <property type="entry name" value="PAS-like_dom_sf"/>
</dbReference>
<dbReference type="Pfam" id="PF13188">
    <property type="entry name" value="PAS_8"/>
    <property type="match status" value="1"/>
</dbReference>
<dbReference type="PRINTS" id="PR00344">
    <property type="entry name" value="BCTRLSENSOR"/>
</dbReference>
<dbReference type="Gene3D" id="1.10.287.130">
    <property type="match status" value="1"/>
</dbReference>
<sequence>MRRPGFGRHALSQHALSLYALRLRDWARPGAAGLALAGTLSAGGRAVAAEVGSAIGPGALPAFDPASALSPQTVIAAATMVGSLAFAVTAAVAYARHRTASAARLGALEDALHAATQQGAPAATALGIDDQRLVLYRPGAAPSVLGRLPPGTGAPDGADAFLDFAGWLGREAADRLEAGVVELRRNHGRFDLTLVTLIGSVVEAAGRAGPDGVLVRFRDGADERRRLDDLAVRNDRLEEETAALRTLVESLPHPMWVRDGNGRLTWVNTAYARAVESPDPAAAVAAGAELLDTQGRHAVATARAHAEGEEARVRLAAISAGERRMFDVVEIGAGRSNGTVGHEPEGDGRTGPAARTGGLEGGGLEGGGRGSGGIAVDVSELERTHGALKRTLDFHTRTLDGLATAVAIFGADRRLTFYNAAYRSLWGLDTAFLESGPEDGAVLDALRAARRLPEQANFRAWKTEIQAVYRAVEAHEHWWHLPDGQTLRVIANPHPQGGVTYIYENVTERLDLESRYNNLIRVQGETLDHLAEGVVVFGSDGRLRLWNPSFASIWGLALSSLADKPHVADVARSCGRLDPGARAWPAIAAAVTGLADSRTRVSGRLERPDGLVVDYATVPLPDGATLATFVNVTDSVKVERALMERNEALVEADRLKDTFIQHVSYELRSPLTNVIGFAQMLAEVRIGDLNEKQREYTEYIQSSAASLLAIIDHILDLATIDAGVMELDLGPVDVARTIEAAVEGLRDRLREAKLSLEIRVPPDVGTFVGDEKRVRQVLFNLVSNAISHSRGGGRIEIACAREGEGVRIAVKDTGTGIPADRLDQVFERFVSDGRGNAGLGLSIVKSFVELHGGSVRIDSKEGVGTTVICRFPARPDPAAVARSGDHGPHRRAGT</sequence>
<dbReference type="Proteomes" id="UP000186406">
    <property type="component" value="Unassembled WGS sequence"/>
</dbReference>
<evidence type="ECO:0000313" key="9">
    <source>
        <dbReference type="EMBL" id="SHO64889.1"/>
    </source>
</evidence>
<dbReference type="InterPro" id="IPR003661">
    <property type="entry name" value="HisK_dim/P_dom"/>
</dbReference>
<feature type="compositionally biased region" description="Gly residues" evidence="7">
    <location>
        <begin position="358"/>
        <end position="370"/>
    </location>
</feature>
<dbReference type="Pfam" id="PF02518">
    <property type="entry name" value="HATPase_c"/>
    <property type="match status" value="1"/>
</dbReference>
<evidence type="ECO:0000259" key="8">
    <source>
        <dbReference type="PROSITE" id="PS50109"/>
    </source>
</evidence>
<gene>
    <name evidence="9" type="ORF">SAMN02745172_01898</name>
</gene>
<dbReference type="InterPro" id="IPR036890">
    <property type="entry name" value="HATPase_C_sf"/>
</dbReference>
<dbReference type="InterPro" id="IPR005467">
    <property type="entry name" value="His_kinase_dom"/>
</dbReference>
<dbReference type="PROSITE" id="PS50109">
    <property type="entry name" value="HIS_KIN"/>
    <property type="match status" value="1"/>
</dbReference>
<reference evidence="9 10" key="1">
    <citation type="submission" date="2016-12" db="EMBL/GenBank/DDBJ databases">
        <authorList>
            <person name="Song W.-J."/>
            <person name="Kurnit D.M."/>
        </authorList>
    </citation>
    <scope>NUCLEOTIDE SEQUENCE [LARGE SCALE GENOMIC DNA]</scope>
    <source>
        <strain evidence="9 10">DSM 19599</strain>
    </source>
</reference>
<dbReference type="GO" id="GO:0009927">
    <property type="term" value="F:histidine phosphotransfer kinase activity"/>
    <property type="evidence" value="ECO:0007669"/>
    <property type="project" value="TreeGrafter"/>
</dbReference>
<dbReference type="InterPro" id="IPR004358">
    <property type="entry name" value="Sig_transdc_His_kin-like_C"/>
</dbReference>
<feature type="domain" description="Histidine kinase" evidence="8">
    <location>
        <begin position="662"/>
        <end position="875"/>
    </location>
</feature>
<dbReference type="SUPFAM" id="SSF55874">
    <property type="entry name" value="ATPase domain of HSP90 chaperone/DNA topoisomerase II/histidine kinase"/>
    <property type="match status" value="1"/>
</dbReference>
<evidence type="ECO:0000256" key="4">
    <source>
        <dbReference type="ARBA" id="ARBA00022679"/>
    </source>
</evidence>
<evidence type="ECO:0000256" key="7">
    <source>
        <dbReference type="SAM" id="MobiDB-lite"/>
    </source>
</evidence>
<dbReference type="PANTHER" id="PTHR43047:SF72">
    <property type="entry name" value="OSMOSENSING HISTIDINE PROTEIN KINASE SLN1"/>
    <property type="match status" value="1"/>
</dbReference>
<dbReference type="InterPro" id="IPR036097">
    <property type="entry name" value="HisK_dim/P_sf"/>
</dbReference>
<dbReference type="SMART" id="SM00388">
    <property type="entry name" value="HisKA"/>
    <property type="match status" value="1"/>
</dbReference>
<keyword evidence="3" id="KW-0597">Phosphoprotein</keyword>
<dbReference type="AlphaFoldDB" id="A0A1M7ZJB0"/>
<dbReference type="SUPFAM" id="SSF47384">
    <property type="entry name" value="Homodimeric domain of signal transducing histidine kinase"/>
    <property type="match status" value="1"/>
</dbReference>
<dbReference type="EC" id="2.7.13.3" evidence="2"/>
<dbReference type="EMBL" id="FRXO01000003">
    <property type="protein sequence ID" value="SHO64889.1"/>
    <property type="molecule type" value="Genomic_DNA"/>
</dbReference>
<evidence type="ECO:0000256" key="2">
    <source>
        <dbReference type="ARBA" id="ARBA00012438"/>
    </source>
</evidence>
<dbReference type="Pfam" id="PF00512">
    <property type="entry name" value="HisKA"/>
    <property type="match status" value="1"/>
</dbReference>
<dbReference type="CDD" id="cd00082">
    <property type="entry name" value="HisKA"/>
    <property type="match status" value="1"/>
</dbReference>
<protein>
    <recommendedName>
        <fullName evidence="2">histidine kinase</fullName>
        <ecNumber evidence="2">2.7.13.3</ecNumber>
    </recommendedName>
</protein>
<evidence type="ECO:0000256" key="5">
    <source>
        <dbReference type="ARBA" id="ARBA00022777"/>
    </source>
</evidence>
<keyword evidence="10" id="KW-1185">Reference proteome</keyword>
<dbReference type="SMART" id="SM00387">
    <property type="entry name" value="HATPase_c"/>
    <property type="match status" value="1"/>
</dbReference>
<evidence type="ECO:0000256" key="1">
    <source>
        <dbReference type="ARBA" id="ARBA00000085"/>
    </source>
</evidence>
<dbReference type="InterPro" id="IPR003594">
    <property type="entry name" value="HATPase_dom"/>
</dbReference>
<dbReference type="Pfam" id="PF12860">
    <property type="entry name" value="PAS_7"/>
    <property type="match status" value="2"/>
</dbReference>
<feature type="region of interest" description="Disordered" evidence="7">
    <location>
        <begin position="335"/>
        <end position="370"/>
    </location>
</feature>
<name>A0A1M7ZJB0_9HYPH</name>
<dbReference type="Gene3D" id="3.30.450.20">
    <property type="entry name" value="PAS domain"/>
    <property type="match status" value="2"/>
</dbReference>
<comment type="catalytic activity">
    <reaction evidence="1">
        <text>ATP + protein L-histidine = ADP + protein N-phospho-L-histidine.</text>
        <dbReference type="EC" id="2.7.13.3"/>
    </reaction>
</comment>
<dbReference type="GO" id="GO:0005886">
    <property type="term" value="C:plasma membrane"/>
    <property type="evidence" value="ECO:0007669"/>
    <property type="project" value="TreeGrafter"/>
</dbReference>
<keyword evidence="5 9" id="KW-0418">Kinase</keyword>
<dbReference type="PANTHER" id="PTHR43047">
    <property type="entry name" value="TWO-COMPONENT HISTIDINE PROTEIN KINASE"/>
    <property type="match status" value="1"/>
</dbReference>
<dbReference type="CDD" id="cd00075">
    <property type="entry name" value="HATPase"/>
    <property type="match status" value="1"/>
</dbReference>
<evidence type="ECO:0000256" key="6">
    <source>
        <dbReference type="SAM" id="Coils"/>
    </source>
</evidence>
<dbReference type="STRING" id="1123029.SAMN02745172_01898"/>
<dbReference type="GO" id="GO:0000155">
    <property type="term" value="F:phosphorelay sensor kinase activity"/>
    <property type="evidence" value="ECO:0007669"/>
    <property type="project" value="InterPro"/>
</dbReference>
<proteinExistence type="predicted"/>
<evidence type="ECO:0000313" key="10">
    <source>
        <dbReference type="Proteomes" id="UP000186406"/>
    </source>
</evidence>
<dbReference type="SUPFAM" id="SSF55785">
    <property type="entry name" value="PYP-like sensor domain (PAS domain)"/>
    <property type="match status" value="3"/>
</dbReference>
<dbReference type="InterPro" id="IPR000014">
    <property type="entry name" value="PAS"/>
</dbReference>
<organism evidence="9 10">
    <name type="scientific">Pseudoxanthobacter soli DSM 19599</name>
    <dbReference type="NCBI Taxonomy" id="1123029"/>
    <lineage>
        <taxon>Bacteria</taxon>
        <taxon>Pseudomonadati</taxon>
        <taxon>Pseudomonadota</taxon>
        <taxon>Alphaproteobacteria</taxon>
        <taxon>Hyphomicrobiales</taxon>
        <taxon>Segnochrobactraceae</taxon>
        <taxon>Pseudoxanthobacter</taxon>
    </lineage>
</organism>
<dbReference type="SMART" id="SM00091">
    <property type="entry name" value="PAS"/>
    <property type="match status" value="3"/>
</dbReference>
<dbReference type="FunFam" id="3.30.565.10:FF:000006">
    <property type="entry name" value="Sensor histidine kinase WalK"/>
    <property type="match status" value="1"/>
</dbReference>
<accession>A0A1M7ZJB0</accession>
<dbReference type="Gene3D" id="3.30.565.10">
    <property type="entry name" value="Histidine kinase-like ATPase, C-terminal domain"/>
    <property type="match status" value="1"/>
</dbReference>
<keyword evidence="4" id="KW-0808">Transferase</keyword>